<reference evidence="1 2" key="1">
    <citation type="submission" date="2024-01" db="EMBL/GenBank/DDBJ databases">
        <title>Niabella digestum sp. nov., isolated from waste digestion system.</title>
        <authorList>
            <person name="Zhang L."/>
        </authorList>
    </citation>
    <scope>NUCLEOTIDE SEQUENCE [LARGE SCALE GENOMIC DNA]</scope>
    <source>
        <strain evidence="1 2">A18</strain>
    </source>
</reference>
<accession>A0ABU7RDD7</accession>
<dbReference type="EMBL" id="JAZGLY010000001">
    <property type="protein sequence ID" value="MEE6186019.1"/>
    <property type="molecule type" value="Genomic_DNA"/>
</dbReference>
<dbReference type="InterPro" id="IPR052707">
    <property type="entry name" value="OsmC_Ohr_Peroxiredoxin"/>
</dbReference>
<dbReference type="InterPro" id="IPR003718">
    <property type="entry name" value="OsmC/Ohr_fam"/>
</dbReference>
<protein>
    <submittedName>
        <fullName evidence="1">OsmC family protein</fullName>
        <ecNumber evidence="1">1.11.1.29</ecNumber>
    </submittedName>
</protein>
<dbReference type="InterPro" id="IPR036102">
    <property type="entry name" value="OsmC/Ohrsf"/>
</dbReference>
<organism evidence="1 2">
    <name type="scientific">Niabella digestorum</name>
    <dbReference type="NCBI Taxonomy" id="3117701"/>
    <lineage>
        <taxon>Bacteria</taxon>
        <taxon>Pseudomonadati</taxon>
        <taxon>Bacteroidota</taxon>
        <taxon>Chitinophagia</taxon>
        <taxon>Chitinophagales</taxon>
        <taxon>Chitinophagaceae</taxon>
        <taxon>Niabella</taxon>
    </lineage>
</organism>
<dbReference type="InterPro" id="IPR015946">
    <property type="entry name" value="KH_dom-like_a/b"/>
</dbReference>
<name>A0ABU7RDD7_9BACT</name>
<dbReference type="SUPFAM" id="SSF82784">
    <property type="entry name" value="OsmC-like"/>
    <property type="match status" value="1"/>
</dbReference>
<dbReference type="EC" id="1.11.1.29" evidence="1"/>
<gene>
    <name evidence="1" type="ORF">V2H41_01910</name>
</gene>
<dbReference type="InterPro" id="IPR019904">
    <property type="entry name" value="Peroxiredoxin_OsmC"/>
</dbReference>
<sequence>MNRSATAVWNGTIKEGKGILSTQSQTLNQTPYSFVSRFENKPGTNPEELMAAAHAGCFTMKLSADLTAAGFTPEELVTEAVVSLENGAITRSALSVQARIPGITDEQFQQIAADAKANCPVSKAYNLEITLQAQLIAAP</sequence>
<keyword evidence="1" id="KW-0560">Oxidoreductase</keyword>
<dbReference type="Proteomes" id="UP001357452">
    <property type="component" value="Unassembled WGS sequence"/>
</dbReference>
<keyword evidence="2" id="KW-1185">Reference proteome</keyword>
<keyword evidence="1" id="KW-0575">Peroxidase</keyword>
<dbReference type="GO" id="GO:0004601">
    <property type="term" value="F:peroxidase activity"/>
    <property type="evidence" value="ECO:0007669"/>
    <property type="project" value="UniProtKB-KW"/>
</dbReference>
<dbReference type="Pfam" id="PF02566">
    <property type="entry name" value="OsmC"/>
    <property type="match status" value="1"/>
</dbReference>
<dbReference type="RefSeq" id="WP_330973424.1">
    <property type="nucleotide sequence ID" value="NZ_JAZGLY010000001.1"/>
</dbReference>
<evidence type="ECO:0000313" key="1">
    <source>
        <dbReference type="EMBL" id="MEE6186019.1"/>
    </source>
</evidence>
<dbReference type="PANTHER" id="PTHR42830:SF1">
    <property type="entry name" value="OSMOTICALLY INDUCIBLE FAMILY PROTEIN"/>
    <property type="match status" value="1"/>
</dbReference>
<dbReference type="PANTHER" id="PTHR42830">
    <property type="entry name" value="OSMOTICALLY INDUCIBLE FAMILY PROTEIN"/>
    <property type="match status" value="1"/>
</dbReference>
<proteinExistence type="predicted"/>
<evidence type="ECO:0000313" key="2">
    <source>
        <dbReference type="Proteomes" id="UP001357452"/>
    </source>
</evidence>
<dbReference type="Gene3D" id="3.30.300.20">
    <property type="match status" value="1"/>
</dbReference>
<dbReference type="NCBIfam" id="TIGR03562">
    <property type="entry name" value="osmo_induc_OsmC"/>
    <property type="match status" value="1"/>
</dbReference>
<comment type="caution">
    <text evidence="1">The sequence shown here is derived from an EMBL/GenBank/DDBJ whole genome shotgun (WGS) entry which is preliminary data.</text>
</comment>